<sequence>MELGFCDEMEIFLGIKSDFAMGNHEDNVKNQEEIKEKRWKYYRESFKGLCNKKKLKTSPNSLLNPLNIFWTKMRNKICILS</sequence>
<dbReference type="AlphaFoldDB" id="A0A2P6SQU7"/>
<dbReference type="EMBL" id="PDCK01000004">
    <property type="protein sequence ID" value="PRQ61052.1"/>
    <property type="molecule type" value="Genomic_DNA"/>
</dbReference>
<gene>
    <name evidence="1" type="ORF">RchiOBHm_Chr0c04g0497911</name>
</gene>
<evidence type="ECO:0000313" key="1">
    <source>
        <dbReference type="EMBL" id="PRQ61052.1"/>
    </source>
</evidence>
<dbReference type="Proteomes" id="UP000238479">
    <property type="component" value="Unassembled WGS sequence"/>
</dbReference>
<name>A0A2P6SQU7_ROSCH</name>
<proteinExistence type="predicted"/>
<dbReference type="Gramene" id="PRQ61052">
    <property type="protein sequence ID" value="PRQ61052"/>
    <property type="gene ID" value="RchiOBHm_Chr0c04g0497911"/>
</dbReference>
<evidence type="ECO:0000313" key="2">
    <source>
        <dbReference type="Proteomes" id="UP000238479"/>
    </source>
</evidence>
<keyword evidence="2" id="KW-1185">Reference proteome</keyword>
<protein>
    <submittedName>
        <fullName evidence="1">Uncharacterized protein</fullName>
    </submittedName>
</protein>
<accession>A0A2P6SQU7</accession>
<organism evidence="1 2">
    <name type="scientific">Rosa chinensis</name>
    <name type="common">China rose</name>
    <dbReference type="NCBI Taxonomy" id="74649"/>
    <lineage>
        <taxon>Eukaryota</taxon>
        <taxon>Viridiplantae</taxon>
        <taxon>Streptophyta</taxon>
        <taxon>Embryophyta</taxon>
        <taxon>Tracheophyta</taxon>
        <taxon>Spermatophyta</taxon>
        <taxon>Magnoliopsida</taxon>
        <taxon>eudicotyledons</taxon>
        <taxon>Gunneridae</taxon>
        <taxon>Pentapetalae</taxon>
        <taxon>rosids</taxon>
        <taxon>fabids</taxon>
        <taxon>Rosales</taxon>
        <taxon>Rosaceae</taxon>
        <taxon>Rosoideae</taxon>
        <taxon>Rosoideae incertae sedis</taxon>
        <taxon>Rosa</taxon>
    </lineage>
</organism>
<comment type="caution">
    <text evidence="1">The sequence shown here is derived from an EMBL/GenBank/DDBJ whole genome shotgun (WGS) entry which is preliminary data.</text>
</comment>
<reference evidence="1 2" key="1">
    <citation type="journal article" date="2018" name="Nat. Genet.">
        <title>The Rosa genome provides new insights in the design of modern roses.</title>
        <authorList>
            <person name="Bendahmane M."/>
        </authorList>
    </citation>
    <scope>NUCLEOTIDE SEQUENCE [LARGE SCALE GENOMIC DNA]</scope>
    <source>
        <strain evidence="2">cv. Old Blush</strain>
    </source>
</reference>